<feature type="signal peptide" evidence="15">
    <location>
        <begin position="1"/>
        <end position="24"/>
    </location>
</feature>
<dbReference type="InterPro" id="IPR038408">
    <property type="entry name" value="GNK2_sf"/>
</dbReference>
<dbReference type="Gene3D" id="3.30.430.20">
    <property type="entry name" value="Gnk2 domain, C-X8-C-X2-C motif"/>
    <property type="match status" value="1"/>
</dbReference>
<dbReference type="GO" id="GO:0005886">
    <property type="term" value="C:plasma membrane"/>
    <property type="evidence" value="ECO:0007669"/>
    <property type="project" value="UniProtKB-SubCell"/>
</dbReference>
<evidence type="ECO:0000256" key="11">
    <source>
        <dbReference type="ARBA" id="ARBA00023035"/>
    </source>
</evidence>
<dbReference type="CDD" id="cd23509">
    <property type="entry name" value="Gnk2-like"/>
    <property type="match status" value="1"/>
</dbReference>
<dbReference type="InterPro" id="IPR051378">
    <property type="entry name" value="Cell2Cell_Antifungal"/>
</dbReference>
<keyword evidence="8" id="KW-0611">Plant defense</keyword>
<evidence type="ECO:0000256" key="12">
    <source>
        <dbReference type="ARBA" id="ARBA00023157"/>
    </source>
</evidence>
<keyword evidence="7" id="KW-0677">Repeat</keyword>
<gene>
    <name evidence="17" type="ORF">EUGRSUZ_H01539</name>
</gene>
<evidence type="ECO:0000256" key="1">
    <source>
        <dbReference type="ARBA" id="ARBA00004251"/>
    </source>
</evidence>
<proteinExistence type="inferred from homology"/>
<keyword evidence="4" id="KW-0945">Host-virus interaction</keyword>
<evidence type="ECO:0000256" key="13">
    <source>
        <dbReference type="ARBA" id="ARBA00024184"/>
    </source>
</evidence>
<keyword evidence="6" id="KW-0430">Lectin</keyword>
<evidence type="ECO:0000256" key="14">
    <source>
        <dbReference type="ARBA" id="ARBA00038393"/>
    </source>
</evidence>
<evidence type="ECO:0000313" key="17">
    <source>
        <dbReference type="EMBL" id="KCW58916.1"/>
    </source>
</evidence>
<dbReference type="OMA" id="CQAPRIG"/>
<keyword evidence="12" id="KW-1015">Disulfide bond</keyword>
<accession>A0A059AZ69</accession>
<keyword evidence="9" id="KW-0965">Cell junction</keyword>
<reference evidence="17" key="1">
    <citation type="submission" date="2013-07" db="EMBL/GenBank/DDBJ databases">
        <title>The genome of Eucalyptus grandis.</title>
        <authorList>
            <person name="Schmutz J."/>
            <person name="Hayes R."/>
            <person name="Myburg A."/>
            <person name="Tuskan G."/>
            <person name="Grattapaglia D."/>
            <person name="Rokhsar D.S."/>
        </authorList>
    </citation>
    <scope>NUCLEOTIDE SEQUENCE</scope>
    <source>
        <tissue evidence="17">Leaf extractions</tissue>
    </source>
</reference>
<evidence type="ECO:0000256" key="3">
    <source>
        <dbReference type="ARBA" id="ARBA00022577"/>
    </source>
</evidence>
<protein>
    <recommendedName>
        <fullName evidence="16">Gnk2-homologous domain-containing protein</fullName>
    </recommendedName>
</protein>
<dbReference type="GO" id="GO:0042742">
    <property type="term" value="P:defense response to bacterium"/>
    <property type="evidence" value="ECO:0007669"/>
    <property type="project" value="UniProtKB-KW"/>
</dbReference>
<dbReference type="InterPro" id="IPR002902">
    <property type="entry name" value="GNK2"/>
</dbReference>
<dbReference type="GO" id="GO:0031640">
    <property type="term" value="P:killing of cells of another organism"/>
    <property type="evidence" value="ECO:0007669"/>
    <property type="project" value="UniProtKB-KW"/>
</dbReference>
<dbReference type="PANTHER" id="PTHR32080">
    <property type="entry name" value="ANTIFUNGAL PROTEIN GINKBILOBIN-2-LIKE"/>
    <property type="match status" value="1"/>
</dbReference>
<evidence type="ECO:0000259" key="16">
    <source>
        <dbReference type="PROSITE" id="PS51473"/>
    </source>
</evidence>
<dbReference type="PANTHER" id="PTHR32080:SF54">
    <property type="entry name" value="GNK2-HOMOLOGOUS DOMAIN-CONTAINING PROTEIN"/>
    <property type="match status" value="1"/>
</dbReference>
<dbReference type="EMBL" id="KK198760">
    <property type="protein sequence ID" value="KCW58916.1"/>
    <property type="molecule type" value="Genomic_DNA"/>
</dbReference>
<evidence type="ECO:0000256" key="2">
    <source>
        <dbReference type="ARBA" id="ARBA00022529"/>
    </source>
</evidence>
<dbReference type="GO" id="GO:0050832">
    <property type="term" value="P:defense response to fungus"/>
    <property type="evidence" value="ECO:0007669"/>
    <property type="project" value="UniProtKB-KW"/>
</dbReference>
<dbReference type="Gramene" id="KCW58916">
    <property type="protein sequence ID" value="KCW58916"/>
    <property type="gene ID" value="EUGRSUZ_H01539"/>
</dbReference>
<comment type="subcellular location">
    <subcellularLocation>
        <location evidence="13">Cell junction</location>
        <location evidence="13">Plasmodesma</location>
    </subcellularLocation>
    <subcellularLocation>
        <location evidence="1">Cell membrane</location>
        <topology evidence="1">Single-pass type I membrane protein</topology>
    </subcellularLocation>
</comment>
<dbReference type="STRING" id="71139.A0A059AZ69"/>
<comment type="similarity">
    <text evidence="14">Belongs to the cysteine-rich repeat secretory protein family. Plasmodesmata-located proteins (PDLD) subfamily.</text>
</comment>
<evidence type="ECO:0000256" key="6">
    <source>
        <dbReference type="ARBA" id="ARBA00022734"/>
    </source>
</evidence>
<dbReference type="GO" id="GO:0005537">
    <property type="term" value="F:D-mannose binding"/>
    <property type="evidence" value="ECO:0007669"/>
    <property type="project" value="UniProtKB-KW"/>
</dbReference>
<evidence type="ECO:0000256" key="10">
    <source>
        <dbReference type="ARBA" id="ARBA00023022"/>
    </source>
</evidence>
<evidence type="ECO:0000256" key="4">
    <source>
        <dbReference type="ARBA" id="ARBA00022581"/>
    </source>
</evidence>
<evidence type="ECO:0000256" key="15">
    <source>
        <dbReference type="SAM" id="SignalP"/>
    </source>
</evidence>
<evidence type="ECO:0000256" key="5">
    <source>
        <dbReference type="ARBA" id="ARBA00022729"/>
    </source>
</evidence>
<keyword evidence="10" id="KW-0044">Antibiotic</keyword>
<keyword evidence="3" id="KW-0295">Fungicide</keyword>
<dbReference type="AlphaFoldDB" id="A0A059AZ69"/>
<name>A0A059AZ69_EUCGR</name>
<dbReference type="PROSITE" id="PS51473">
    <property type="entry name" value="GNK2"/>
    <property type="match status" value="1"/>
</dbReference>
<dbReference type="Pfam" id="PF01657">
    <property type="entry name" value="Stress-antifung"/>
    <property type="match status" value="1"/>
</dbReference>
<evidence type="ECO:0000256" key="7">
    <source>
        <dbReference type="ARBA" id="ARBA00022737"/>
    </source>
</evidence>
<feature type="domain" description="Gnk2-homologous" evidence="16">
    <location>
        <begin position="28"/>
        <end position="131"/>
    </location>
</feature>
<organism evidence="17">
    <name type="scientific">Eucalyptus grandis</name>
    <name type="common">Flooded gum</name>
    <dbReference type="NCBI Taxonomy" id="71139"/>
    <lineage>
        <taxon>Eukaryota</taxon>
        <taxon>Viridiplantae</taxon>
        <taxon>Streptophyta</taxon>
        <taxon>Embryophyta</taxon>
        <taxon>Tracheophyta</taxon>
        <taxon>Spermatophyta</taxon>
        <taxon>Magnoliopsida</taxon>
        <taxon>eudicotyledons</taxon>
        <taxon>Gunneridae</taxon>
        <taxon>Pentapetalae</taxon>
        <taxon>rosids</taxon>
        <taxon>malvids</taxon>
        <taxon>Myrtales</taxon>
        <taxon>Myrtaceae</taxon>
        <taxon>Myrtoideae</taxon>
        <taxon>Eucalypteae</taxon>
        <taxon>Eucalyptus</taxon>
    </lineage>
</organism>
<keyword evidence="5 15" id="KW-0732">Signal</keyword>
<keyword evidence="11" id="KW-0465">Mannose-binding</keyword>
<sequence>MAKLQRAEAVILIGLLSVLDVVRGDPDTTLISSVCNGNSYNPGDDFGSVCNAALASVCTDTQSYNYDFYATTTHLGTTCYAHGACNRALSGGDCTTCLVSARNELALLCNMRIGGQVQLQDCRIRYENYPFTE</sequence>
<dbReference type="GO" id="GO:0009506">
    <property type="term" value="C:plasmodesma"/>
    <property type="evidence" value="ECO:0000318"/>
    <property type="project" value="GO_Central"/>
</dbReference>
<dbReference type="InParanoid" id="A0A059AZ69"/>
<keyword evidence="2" id="KW-0929">Antimicrobial</keyword>
<evidence type="ECO:0000256" key="9">
    <source>
        <dbReference type="ARBA" id="ARBA00022949"/>
    </source>
</evidence>
<evidence type="ECO:0000256" key="8">
    <source>
        <dbReference type="ARBA" id="ARBA00022821"/>
    </source>
</evidence>
<feature type="chain" id="PRO_5001572932" description="Gnk2-homologous domain-containing protein" evidence="15">
    <location>
        <begin position="25"/>
        <end position="133"/>
    </location>
</feature>